<name>A0A074JHV4_9RHOB</name>
<reference evidence="1 2" key="1">
    <citation type="journal article" date="2015" name="Antonie Van Leeuwenhoek">
        <title>Thioclava indica sp. nov., isolated from surface seawater of the Indian Ocean.</title>
        <authorList>
            <person name="Liu Y."/>
            <person name="Lai Q."/>
            <person name="Du J."/>
            <person name="Xu H."/>
            <person name="Jiang L."/>
            <person name="Shao Z."/>
        </authorList>
    </citation>
    <scope>NUCLEOTIDE SEQUENCE [LARGE SCALE GENOMIC DNA]</scope>
    <source>
        <strain evidence="1 2">DT23-4</strain>
    </source>
</reference>
<comment type="caution">
    <text evidence="1">The sequence shown here is derived from an EMBL/GenBank/DDBJ whole genome shotgun (WGS) entry which is preliminary data.</text>
</comment>
<evidence type="ECO:0000313" key="2">
    <source>
        <dbReference type="Proteomes" id="UP000027471"/>
    </source>
</evidence>
<dbReference type="SUPFAM" id="SSF52540">
    <property type="entry name" value="P-loop containing nucleoside triphosphate hydrolases"/>
    <property type="match status" value="1"/>
</dbReference>
<dbReference type="Gene3D" id="3.40.50.300">
    <property type="entry name" value="P-loop containing nucleotide triphosphate hydrolases"/>
    <property type="match status" value="1"/>
</dbReference>
<dbReference type="InterPro" id="IPR052736">
    <property type="entry name" value="Stf3_sulfotransferase"/>
</dbReference>
<accession>A0A074JHV4</accession>
<dbReference type="eggNOG" id="COG0446">
    <property type="taxonomic scope" value="Bacteria"/>
</dbReference>
<dbReference type="Proteomes" id="UP000027471">
    <property type="component" value="Unassembled WGS sequence"/>
</dbReference>
<dbReference type="InterPro" id="IPR027417">
    <property type="entry name" value="P-loop_NTPase"/>
</dbReference>
<evidence type="ECO:0008006" key="3">
    <source>
        <dbReference type="Google" id="ProtNLM"/>
    </source>
</evidence>
<keyword evidence="2" id="KW-1185">Reference proteome</keyword>
<dbReference type="EMBL" id="AUNB01000042">
    <property type="protein sequence ID" value="KEO57186.1"/>
    <property type="molecule type" value="Genomic_DNA"/>
</dbReference>
<dbReference type="AlphaFoldDB" id="A0A074JHV4"/>
<dbReference type="Pfam" id="PF13469">
    <property type="entry name" value="Sulfotransfer_3"/>
    <property type="match status" value="1"/>
</dbReference>
<organism evidence="1 2">
    <name type="scientific">Thioclava indica</name>
    <dbReference type="NCBI Taxonomy" id="1353528"/>
    <lineage>
        <taxon>Bacteria</taxon>
        <taxon>Pseudomonadati</taxon>
        <taxon>Pseudomonadota</taxon>
        <taxon>Alphaproteobacteria</taxon>
        <taxon>Rhodobacterales</taxon>
        <taxon>Paracoccaceae</taxon>
        <taxon>Thioclava</taxon>
    </lineage>
</organism>
<gene>
    <name evidence="1" type="ORF">DT23_17105</name>
</gene>
<evidence type="ECO:0000313" key="1">
    <source>
        <dbReference type="EMBL" id="KEO57186.1"/>
    </source>
</evidence>
<dbReference type="RefSeq" id="WP_051697285.1">
    <property type="nucleotide sequence ID" value="NZ_AUNB01000042.1"/>
</dbReference>
<dbReference type="STRING" id="1353528.DT23_17105"/>
<dbReference type="PANTHER" id="PTHR36451">
    <property type="entry name" value="PAPS-DEPENDENT SULFOTRANSFERASE STF3"/>
    <property type="match status" value="1"/>
</dbReference>
<dbReference type="OrthoDB" id="9800698at2"/>
<protein>
    <recommendedName>
        <fullName evidence="3">Sulfotransferase</fullName>
    </recommendedName>
</protein>
<proteinExistence type="predicted"/>
<sequence>MGDRLKHRWSIGHNYLTGITFGKWCKLLAQNKFAISPAYAHRAAVITLASLSNSLLAGVEHLRFGRAIERVEITRPPVFVLGHWRSGTTFLHELLAQDTAQFQFPNTYQVVNPYTFLSTENFATRAFRWMLPDTRPMDNMAMEFTSPQEDEFAPLLMTLTSLYLGVSFPRRMAHYDRYMTFRDVDRREVEAWKTAFVQFCKKISLNDPRALLIKSPPHTARIRILLEMFPDARFIHIHRDPYRVFQSQRHFFDTAGWYTYLQKPDLSAIDEGILQRHETMYDAYFEDLPLIAKDRIHEISFDALETDPVGTIAQTYQQLSLEGFAAFEPKLRRYVDSLSNYKKNAFSTLDDATKAVVAQRWSRSFDTWNYPK</sequence>
<dbReference type="PANTHER" id="PTHR36451:SF1">
    <property type="entry name" value="OMEGA-HYDROXY-BETA-DIHYDROMENAQUINONE-9 SULFOTRANSFERASE STF3"/>
    <property type="match status" value="1"/>
</dbReference>